<dbReference type="InterPro" id="IPR037278">
    <property type="entry name" value="ARFGAP/RecO"/>
</dbReference>
<dbReference type="Gene3D" id="1.20.1440.120">
    <property type="entry name" value="Recombination protein O, C-terminal domain"/>
    <property type="match status" value="1"/>
</dbReference>
<accession>A0ABP6RDH6</accession>
<proteinExistence type="inferred from homology"/>
<evidence type="ECO:0000313" key="10">
    <source>
        <dbReference type="EMBL" id="GAA3286001.1"/>
    </source>
</evidence>
<evidence type="ECO:0000256" key="3">
    <source>
        <dbReference type="ARBA" id="ARBA00021310"/>
    </source>
</evidence>
<protein>
    <recommendedName>
        <fullName evidence="3 8">DNA repair protein RecO</fullName>
    </recommendedName>
    <alternativeName>
        <fullName evidence="7 8">Recombination protein O</fullName>
    </alternativeName>
</protein>
<dbReference type="Gene3D" id="2.40.50.140">
    <property type="entry name" value="Nucleic acid-binding proteins"/>
    <property type="match status" value="1"/>
</dbReference>
<organism evidence="10 11">
    <name type="scientific">Nesterenkonia halobia</name>
    <dbReference type="NCBI Taxonomy" id="37922"/>
    <lineage>
        <taxon>Bacteria</taxon>
        <taxon>Bacillati</taxon>
        <taxon>Actinomycetota</taxon>
        <taxon>Actinomycetes</taxon>
        <taxon>Micrococcales</taxon>
        <taxon>Micrococcaceae</taxon>
        <taxon>Nesterenkonia</taxon>
    </lineage>
</organism>
<dbReference type="InterPro" id="IPR003717">
    <property type="entry name" value="RecO"/>
</dbReference>
<evidence type="ECO:0000313" key="11">
    <source>
        <dbReference type="Proteomes" id="UP001501736"/>
    </source>
</evidence>
<comment type="function">
    <text evidence="1 8">Involved in DNA repair and RecF pathway recombination.</text>
</comment>
<dbReference type="EMBL" id="BAAAYG010000007">
    <property type="protein sequence ID" value="GAA3286001.1"/>
    <property type="molecule type" value="Genomic_DNA"/>
</dbReference>
<evidence type="ECO:0000256" key="4">
    <source>
        <dbReference type="ARBA" id="ARBA00022763"/>
    </source>
</evidence>
<keyword evidence="11" id="KW-1185">Reference proteome</keyword>
<evidence type="ECO:0000256" key="2">
    <source>
        <dbReference type="ARBA" id="ARBA00007452"/>
    </source>
</evidence>
<evidence type="ECO:0000256" key="1">
    <source>
        <dbReference type="ARBA" id="ARBA00003065"/>
    </source>
</evidence>
<dbReference type="Pfam" id="PF02565">
    <property type="entry name" value="RecO_C"/>
    <property type="match status" value="1"/>
</dbReference>
<keyword evidence="4 8" id="KW-0227">DNA damage</keyword>
<name>A0ABP6RDH6_9MICC</name>
<dbReference type="SUPFAM" id="SSF57863">
    <property type="entry name" value="ArfGap/RecO-like zinc finger"/>
    <property type="match status" value="1"/>
</dbReference>
<dbReference type="PANTHER" id="PTHR33991">
    <property type="entry name" value="DNA REPAIR PROTEIN RECO"/>
    <property type="match status" value="1"/>
</dbReference>
<feature type="domain" description="DNA replication/recombination mediator RecO N-terminal" evidence="9">
    <location>
        <begin position="11"/>
        <end position="81"/>
    </location>
</feature>
<keyword evidence="5 8" id="KW-0233">DNA recombination</keyword>
<dbReference type="InterPro" id="IPR012340">
    <property type="entry name" value="NA-bd_OB-fold"/>
</dbReference>
<keyword evidence="6 8" id="KW-0234">DNA repair</keyword>
<sequence length="245" mass="25884">MSGSTFASRSYRDAAVVLRTQQLGEADRIITLLTRGNGLVRAVAKGVRRTSSKFGATLEPFMVADVQLVHGRSLDLITQAVSRGTYGSQIVADYDKYRAAAIMAEAAERLTDADADGTAAQFALLHGALSALARSVHPPDLVLHSHLLRAMGLAGWGISWEACASCGRPGPQESFHPAWGGPLCGDCRAPGALSTSRAAVELLAALQAGDWEGTRAVDATSRHDAGEVVVAHLQHHLERRLVSLG</sequence>
<evidence type="ECO:0000259" key="9">
    <source>
        <dbReference type="Pfam" id="PF11967"/>
    </source>
</evidence>
<evidence type="ECO:0000256" key="8">
    <source>
        <dbReference type="HAMAP-Rule" id="MF_00201"/>
    </source>
</evidence>
<dbReference type="SUPFAM" id="SSF50249">
    <property type="entry name" value="Nucleic acid-binding proteins"/>
    <property type="match status" value="1"/>
</dbReference>
<comment type="similarity">
    <text evidence="2 8">Belongs to the RecO family.</text>
</comment>
<dbReference type="PANTHER" id="PTHR33991:SF1">
    <property type="entry name" value="DNA REPAIR PROTEIN RECO"/>
    <property type="match status" value="1"/>
</dbReference>
<evidence type="ECO:0000256" key="6">
    <source>
        <dbReference type="ARBA" id="ARBA00023204"/>
    </source>
</evidence>
<dbReference type="RefSeq" id="WP_344720826.1">
    <property type="nucleotide sequence ID" value="NZ_BAAAYG010000007.1"/>
</dbReference>
<gene>
    <name evidence="8 10" type="primary">recO</name>
    <name evidence="10" type="ORF">GCM10020260_19880</name>
</gene>
<dbReference type="HAMAP" id="MF_00201">
    <property type="entry name" value="RecO"/>
    <property type="match status" value="1"/>
</dbReference>
<evidence type="ECO:0000256" key="5">
    <source>
        <dbReference type="ARBA" id="ARBA00023172"/>
    </source>
</evidence>
<comment type="caution">
    <text evidence="10">The sequence shown here is derived from an EMBL/GenBank/DDBJ whole genome shotgun (WGS) entry which is preliminary data.</text>
</comment>
<dbReference type="InterPro" id="IPR042242">
    <property type="entry name" value="RecO_C"/>
</dbReference>
<evidence type="ECO:0000256" key="7">
    <source>
        <dbReference type="ARBA" id="ARBA00033409"/>
    </source>
</evidence>
<dbReference type="Proteomes" id="UP001501736">
    <property type="component" value="Unassembled WGS sequence"/>
</dbReference>
<dbReference type="Pfam" id="PF11967">
    <property type="entry name" value="RecO_N"/>
    <property type="match status" value="1"/>
</dbReference>
<dbReference type="InterPro" id="IPR022572">
    <property type="entry name" value="DNA_rep/recomb_RecO_N"/>
</dbReference>
<reference evidence="11" key="1">
    <citation type="journal article" date="2019" name="Int. J. Syst. Evol. Microbiol.">
        <title>The Global Catalogue of Microorganisms (GCM) 10K type strain sequencing project: providing services to taxonomists for standard genome sequencing and annotation.</title>
        <authorList>
            <consortium name="The Broad Institute Genomics Platform"/>
            <consortium name="The Broad Institute Genome Sequencing Center for Infectious Disease"/>
            <person name="Wu L."/>
            <person name="Ma J."/>
        </authorList>
    </citation>
    <scope>NUCLEOTIDE SEQUENCE [LARGE SCALE GENOMIC DNA]</scope>
    <source>
        <strain evidence="11">JCM 11483</strain>
    </source>
</reference>
<dbReference type="NCBIfam" id="TIGR00613">
    <property type="entry name" value="reco"/>
    <property type="match status" value="1"/>
</dbReference>